<keyword evidence="4" id="KW-1185">Reference proteome</keyword>
<evidence type="ECO:0000313" key="4">
    <source>
        <dbReference type="Proteomes" id="UP000593765"/>
    </source>
</evidence>
<accession>A0A7M2WYD1</accession>
<evidence type="ECO:0008006" key="5">
    <source>
        <dbReference type="Google" id="ProtNLM"/>
    </source>
</evidence>
<reference evidence="3 4" key="1">
    <citation type="submission" date="2020-10" db="EMBL/GenBank/DDBJ databases">
        <title>Wide distribution of Phycisphaera-like planctomycetes from WD2101 soil group in peatlands and genome analysis of the first cultivated representative.</title>
        <authorList>
            <person name="Dedysh S.N."/>
            <person name="Beletsky A.V."/>
            <person name="Ivanova A."/>
            <person name="Kulichevskaya I.S."/>
            <person name="Suzina N.E."/>
            <person name="Philippov D.A."/>
            <person name="Rakitin A.L."/>
            <person name="Mardanov A.V."/>
            <person name="Ravin N.V."/>
        </authorList>
    </citation>
    <scope>NUCLEOTIDE SEQUENCE [LARGE SCALE GENOMIC DNA]</scope>
    <source>
        <strain evidence="3 4">M1803</strain>
    </source>
</reference>
<evidence type="ECO:0000256" key="2">
    <source>
        <dbReference type="SAM" id="MobiDB-lite"/>
    </source>
</evidence>
<evidence type="ECO:0000313" key="3">
    <source>
        <dbReference type="EMBL" id="QOV90413.1"/>
    </source>
</evidence>
<organism evidence="3 4">
    <name type="scientific">Humisphaera borealis</name>
    <dbReference type="NCBI Taxonomy" id="2807512"/>
    <lineage>
        <taxon>Bacteria</taxon>
        <taxon>Pseudomonadati</taxon>
        <taxon>Planctomycetota</taxon>
        <taxon>Phycisphaerae</taxon>
        <taxon>Tepidisphaerales</taxon>
        <taxon>Tepidisphaeraceae</taxon>
        <taxon>Humisphaera</taxon>
    </lineage>
</organism>
<dbReference type="PANTHER" id="PTHR31005">
    <property type="entry name" value="DUF4139 DOMAIN-CONTAINING PROTEIN"/>
    <property type="match status" value="1"/>
</dbReference>
<feature type="compositionally biased region" description="Basic and acidic residues" evidence="2">
    <location>
        <begin position="354"/>
        <end position="375"/>
    </location>
</feature>
<name>A0A7M2WYD1_9BACT</name>
<dbReference type="EMBL" id="CP063458">
    <property type="protein sequence ID" value="QOV90413.1"/>
    <property type="molecule type" value="Genomic_DNA"/>
</dbReference>
<feature type="region of interest" description="Disordered" evidence="2">
    <location>
        <begin position="354"/>
        <end position="398"/>
    </location>
</feature>
<dbReference type="KEGG" id="hbs:IPV69_03330"/>
<feature type="region of interest" description="Disordered" evidence="2">
    <location>
        <begin position="263"/>
        <end position="282"/>
    </location>
</feature>
<proteinExistence type="predicted"/>
<dbReference type="Proteomes" id="UP000593765">
    <property type="component" value="Chromosome"/>
</dbReference>
<evidence type="ECO:0000256" key="1">
    <source>
        <dbReference type="SAM" id="Coils"/>
    </source>
</evidence>
<feature type="coiled-coil region" evidence="1">
    <location>
        <begin position="701"/>
        <end position="735"/>
    </location>
</feature>
<dbReference type="InterPro" id="IPR011935">
    <property type="entry name" value="CHP02231"/>
</dbReference>
<sequence>MRKVLVAGILAAAVVGVGFVGSATLFAQAKPDTTRPDAAKADAPQAQVPVRQVVLYSSGVGYFEHFGMVKGNGTTELRFKTQQINDILKSLVLQDMDKGKVGVITYPSQDPISKTLRSFQIDIANNPGVFELLGQLRGAPVKITLGGETVTGTVLGVEKKPRAVGADKDGKGGQVINSPFVNLITDAGIRSIPLDDVRAFELQDAKLKDELTRALAALASARDQDKKPVNISFTGDGERRLRIGYVVETPVWKTSYRLLLSDKPADGPKVPAPKAGDPKAGEGDALQGWAIVENQTDNDWNDVQLSLVSGRPISFIMDLYQPLYIPRPIVQPELYASLRPQTYDGGITIRKEFDRFADGKQDEQRANRARERESLQELQQQSGRNAAPAKPGTAAGGLGGGGGGGMFAGAAEAIDPGASVSSIASAAKVGELFQYTVGNVSLPRQTSAMIPVVTDPVEVEKLSIYNLTVLPKNPLLGARLKNTTGKHLLQGPITVLDGGSYAGDARVEDLPPGQERLISYGVDQQIIVQAENNASHSTLTTGRIVKGVLFLTFKDVEMQEYVADNKGDKDKTLLIEHARLGSEWKLVEPAKADETTDDLYRFKGKVAAGKATKLVVKQELTRAEQLEVLPMDPGDVLNYSNTGEIPKDVRDALTKAVTLKQAVVETQRKIGEKQAQITQISQEQTRLRDNMKTVAQNTEYYNRLLKKLDEQESQIEALQKEIGVLQVEAAKQNKAVADYLATLNVG</sequence>
<dbReference type="AlphaFoldDB" id="A0A7M2WYD1"/>
<protein>
    <recommendedName>
        <fullName evidence="5">DUF4139 domain-containing protein</fullName>
    </recommendedName>
</protein>
<dbReference type="PANTHER" id="PTHR31005:SF8">
    <property type="entry name" value="DUF4139 DOMAIN-CONTAINING PROTEIN"/>
    <property type="match status" value="1"/>
</dbReference>
<keyword evidence="1" id="KW-0175">Coiled coil</keyword>
<dbReference type="RefSeq" id="WP_206293495.1">
    <property type="nucleotide sequence ID" value="NZ_CP063458.1"/>
</dbReference>
<feature type="compositionally biased region" description="Low complexity" evidence="2">
    <location>
        <begin position="376"/>
        <end position="393"/>
    </location>
</feature>
<gene>
    <name evidence="3" type="ORF">IPV69_03330</name>
</gene>